<reference evidence="2" key="1">
    <citation type="submission" date="2014-09" db="EMBL/GenBank/DDBJ databases">
        <title>Genome sequence of the luminous mushroom Mycena chlorophos for searching fungal bioluminescence genes.</title>
        <authorList>
            <person name="Tanaka Y."/>
            <person name="Kasuga D."/>
            <person name="Oba Y."/>
            <person name="Hase S."/>
            <person name="Sato K."/>
            <person name="Oba Y."/>
            <person name="Sakakibara Y."/>
        </authorList>
    </citation>
    <scope>NUCLEOTIDE SEQUENCE</scope>
</reference>
<dbReference type="Proteomes" id="UP000815677">
    <property type="component" value="Unassembled WGS sequence"/>
</dbReference>
<keyword evidence="3" id="KW-1185">Reference proteome</keyword>
<dbReference type="EMBL" id="DF849625">
    <property type="protein sequence ID" value="GAT58320.1"/>
    <property type="molecule type" value="Genomic_DNA"/>
</dbReference>
<gene>
    <name evidence="2" type="ORF">MCHLO_14765</name>
</gene>
<name>A0ABQ0M4S5_MYCCL</name>
<organism evidence="2 3">
    <name type="scientific">Mycena chlorophos</name>
    <name type="common">Agaric fungus</name>
    <name type="synonym">Agaricus chlorophos</name>
    <dbReference type="NCBI Taxonomy" id="658473"/>
    <lineage>
        <taxon>Eukaryota</taxon>
        <taxon>Fungi</taxon>
        <taxon>Dikarya</taxon>
        <taxon>Basidiomycota</taxon>
        <taxon>Agaricomycotina</taxon>
        <taxon>Agaricomycetes</taxon>
        <taxon>Agaricomycetidae</taxon>
        <taxon>Agaricales</taxon>
        <taxon>Marasmiineae</taxon>
        <taxon>Mycenaceae</taxon>
        <taxon>Mycena</taxon>
    </lineage>
</organism>
<feature type="region of interest" description="Disordered" evidence="1">
    <location>
        <begin position="266"/>
        <end position="304"/>
    </location>
</feature>
<proteinExistence type="predicted"/>
<accession>A0ABQ0M4S5</accession>
<protein>
    <submittedName>
        <fullName evidence="2">Uncharacterized protein</fullName>
    </submittedName>
</protein>
<evidence type="ECO:0000313" key="3">
    <source>
        <dbReference type="Proteomes" id="UP000815677"/>
    </source>
</evidence>
<sequence>MGSLNRTSLNRPSFAEEVYEVLTVAQQLEVNKFPIRSKTREEELKGSKNLKCRISDLLMALLLRAIFALLFIRDISALLTPTSFTSSGKPHYTVPPGTRIARSSNTIDVFAANGTLLYTFDAAAPPASSPIRRQDHAIHSAQAFFACGNASTQISSLNTSIESFVLVSYGARNRGAAAAHCGAYLICRPSVVFGQDAAPSATLAVQARIHRLFLRKAGFNCRRTANPLTLSLDVAKEFELTLAFVAEKKQAISLSVESIQARSLTGTTNPTRRYPGSAAPSRSLPWAGPGLGSPLTDSETKQDEATVAVRRSKHASLVVERTKKNETWTVLFTAVWLSSDSGRNFRCCGVEWKVEA</sequence>
<evidence type="ECO:0000313" key="2">
    <source>
        <dbReference type="EMBL" id="GAT58320.1"/>
    </source>
</evidence>
<evidence type="ECO:0000256" key="1">
    <source>
        <dbReference type="SAM" id="MobiDB-lite"/>
    </source>
</evidence>